<dbReference type="HOGENOM" id="CLU_2528801_0_0_1"/>
<organism evidence="1 2">
    <name type="scientific">Scleroderma citrinum Foug A</name>
    <dbReference type="NCBI Taxonomy" id="1036808"/>
    <lineage>
        <taxon>Eukaryota</taxon>
        <taxon>Fungi</taxon>
        <taxon>Dikarya</taxon>
        <taxon>Basidiomycota</taxon>
        <taxon>Agaricomycotina</taxon>
        <taxon>Agaricomycetes</taxon>
        <taxon>Agaricomycetidae</taxon>
        <taxon>Boletales</taxon>
        <taxon>Sclerodermatineae</taxon>
        <taxon>Sclerodermataceae</taxon>
        <taxon>Scleroderma</taxon>
    </lineage>
</organism>
<keyword evidence="2" id="KW-1185">Reference proteome</keyword>
<evidence type="ECO:0000313" key="2">
    <source>
        <dbReference type="Proteomes" id="UP000053989"/>
    </source>
</evidence>
<sequence>MEASTWTRKKANQIDHNVTWLIFISKKRTCARARFLPIYVHGSNMVDPPHHVIFRNIGKVHDRECLPRKHGRNGFREFHCICKQ</sequence>
<name>A0A0C2ZGI9_9AGAM</name>
<evidence type="ECO:0000313" key="1">
    <source>
        <dbReference type="EMBL" id="KIM60783.1"/>
    </source>
</evidence>
<dbReference type="InParanoid" id="A0A0C2ZGI9"/>
<gene>
    <name evidence="1" type="ORF">SCLCIDRAFT_1216490</name>
</gene>
<dbReference type="AlphaFoldDB" id="A0A0C2ZGI9"/>
<dbReference type="EMBL" id="KN822058">
    <property type="protein sequence ID" value="KIM60783.1"/>
    <property type="molecule type" value="Genomic_DNA"/>
</dbReference>
<protein>
    <submittedName>
        <fullName evidence="1">Uncharacterized protein</fullName>
    </submittedName>
</protein>
<dbReference type="Proteomes" id="UP000053989">
    <property type="component" value="Unassembled WGS sequence"/>
</dbReference>
<reference evidence="2" key="2">
    <citation type="submission" date="2015-01" db="EMBL/GenBank/DDBJ databases">
        <title>Evolutionary Origins and Diversification of the Mycorrhizal Mutualists.</title>
        <authorList>
            <consortium name="DOE Joint Genome Institute"/>
            <consortium name="Mycorrhizal Genomics Consortium"/>
            <person name="Kohler A."/>
            <person name="Kuo A."/>
            <person name="Nagy L.G."/>
            <person name="Floudas D."/>
            <person name="Copeland A."/>
            <person name="Barry K.W."/>
            <person name="Cichocki N."/>
            <person name="Veneault-Fourrey C."/>
            <person name="LaButti K."/>
            <person name="Lindquist E.A."/>
            <person name="Lipzen A."/>
            <person name="Lundell T."/>
            <person name="Morin E."/>
            <person name="Murat C."/>
            <person name="Riley R."/>
            <person name="Ohm R."/>
            <person name="Sun H."/>
            <person name="Tunlid A."/>
            <person name="Henrissat B."/>
            <person name="Grigoriev I.V."/>
            <person name="Hibbett D.S."/>
            <person name="Martin F."/>
        </authorList>
    </citation>
    <scope>NUCLEOTIDE SEQUENCE [LARGE SCALE GENOMIC DNA]</scope>
    <source>
        <strain evidence="2">Foug A</strain>
    </source>
</reference>
<proteinExistence type="predicted"/>
<accession>A0A0C2ZGI9</accession>
<reference evidence="1 2" key="1">
    <citation type="submission" date="2014-04" db="EMBL/GenBank/DDBJ databases">
        <authorList>
            <consortium name="DOE Joint Genome Institute"/>
            <person name="Kuo A."/>
            <person name="Kohler A."/>
            <person name="Nagy L.G."/>
            <person name="Floudas D."/>
            <person name="Copeland A."/>
            <person name="Barry K.W."/>
            <person name="Cichocki N."/>
            <person name="Veneault-Fourrey C."/>
            <person name="LaButti K."/>
            <person name="Lindquist E.A."/>
            <person name="Lipzen A."/>
            <person name="Lundell T."/>
            <person name="Morin E."/>
            <person name="Murat C."/>
            <person name="Sun H."/>
            <person name="Tunlid A."/>
            <person name="Henrissat B."/>
            <person name="Grigoriev I.V."/>
            <person name="Hibbett D.S."/>
            <person name="Martin F."/>
            <person name="Nordberg H.P."/>
            <person name="Cantor M.N."/>
            <person name="Hua S.X."/>
        </authorList>
    </citation>
    <scope>NUCLEOTIDE SEQUENCE [LARGE SCALE GENOMIC DNA]</scope>
    <source>
        <strain evidence="1 2">Foug A</strain>
    </source>
</reference>